<organism evidence="2 3">
    <name type="scientific">Actinokineospora fastidiosa</name>
    <dbReference type="NCBI Taxonomy" id="1816"/>
    <lineage>
        <taxon>Bacteria</taxon>
        <taxon>Bacillati</taxon>
        <taxon>Actinomycetota</taxon>
        <taxon>Actinomycetes</taxon>
        <taxon>Pseudonocardiales</taxon>
        <taxon>Pseudonocardiaceae</taxon>
        <taxon>Actinokineospora</taxon>
    </lineage>
</organism>
<comment type="caution">
    <text evidence="2">The sequence shown here is derived from an EMBL/GenBank/DDBJ whole genome shotgun (WGS) entry which is preliminary data.</text>
</comment>
<evidence type="ECO:0000313" key="2">
    <source>
        <dbReference type="EMBL" id="GGS50253.1"/>
    </source>
</evidence>
<accession>A0A918GPR4</accession>
<feature type="region of interest" description="Disordered" evidence="1">
    <location>
        <begin position="1"/>
        <end position="25"/>
    </location>
</feature>
<keyword evidence="3" id="KW-1185">Reference proteome</keyword>
<name>A0A918GPR4_9PSEU</name>
<reference evidence="2" key="1">
    <citation type="journal article" date="2014" name="Int. J. Syst. Evol. Microbiol.">
        <title>Complete genome sequence of Corynebacterium casei LMG S-19264T (=DSM 44701T), isolated from a smear-ripened cheese.</title>
        <authorList>
            <consortium name="US DOE Joint Genome Institute (JGI-PGF)"/>
            <person name="Walter F."/>
            <person name="Albersmeier A."/>
            <person name="Kalinowski J."/>
            <person name="Ruckert C."/>
        </authorList>
    </citation>
    <scope>NUCLEOTIDE SEQUENCE</scope>
    <source>
        <strain evidence="2">JCM 3276</strain>
    </source>
</reference>
<reference evidence="2" key="2">
    <citation type="submission" date="2020-09" db="EMBL/GenBank/DDBJ databases">
        <authorList>
            <person name="Sun Q."/>
            <person name="Ohkuma M."/>
        </authorList>
    </citation>
    <scope>NUCLEOTIDE SEQUENCE</scope>
    <source>
        <strain evidence="2">JCM 3276</strain>
    </source>
</reference>
<dbReference type="AlphaFoldDB" id="A0A918GPR4"/>
<evidence type="ECO:0000313" key="3">
    <source>
        <dbReference type="Proteomes" id="UP000660680"/>
    </source>
</evidence>
<evidence type="ECO:0000256" key="1">
    <source>
        <dbReference type="SAM" id="MobiDB-lite"/>
    </source>
</evidence>
<dbReference type="EMBL" id="BMRB01000005">
    <property type="protein sequence ID" value="GGS50253.1"/>
    <property type="molecule type" value="Genomic_DNA"/>
</dbReference>
<gene>
    <name evidence="2" type="ORF">GCM10010171_51770</name>
</gene>
<sequence length="64" mass="6535">MVLPWDCSSPRRAGTPPARVLGTDPADSVAGVSDVVLGCAMVGGSLYGVGEISAAGRFRRPHPL</sequence>
<protein>
    <submittedName>
        <fullName evidence="2">Uncharacterized protein</fullName>
    </submittedName>
</protein>
<dbReference type="Proteomes" id="UP000660680">
    <property type="component" value="Unassembled WGS sequence"/>
</dbReference>
<proteinExistence type="predicted"/>